<dbReference type="GO" id="GO:0004553">
    <property type="term" value="F:hydrolase activity, hydrolyzing O-glycosyl compounds"/>
    <property type="evidence" value="ECO:0007669"/>
    <property type="project" value="InterPro"/>
</dbReference>
<dbReference type="OrthoDB" id="9807519at2"/>
<dbReference type="PANTHER" id="PTHR11452">
    <property type="entry name" value="ALPHA-GALACTOSIDASE/ALPHA-N-ACETYLGALACTOSAMINIDASE"/>
    <property type="match status" value="1"/>
</dbReference>
<reference evidence="5 6" key="1">
    <citation type="submission" date="2019-03" db="EMBL/GenBank/DDBJ databases">
        <title>Flavobacterium AR-3-4 sp. nov. isolated from arctic soil.</title>
        <authorList>
            <person name="Chaudhary D.K."/>
        </authorList>
    </citation>
    <scope>NUCLEOTIDE SEQUENCE [LARGE SCALE GENOMIC DNA]</scope>
    <source>
        <strain evidence="5 6">AR-3-4</strain>
    </source>
</reference>
<dbReference type="SUPFAM" id="SSF51445">
    <property type="entry name" value="(Trans)glycosidases"/>
    <property type="match status" value="1"/>
</dbReference>
<keyword evidence="2" id="KW-0378">Hydrolase</keyword>
<evidence type="ECO:0000256" key="4">
    <source>
        <dbReference type="SAM" id="SignalP"/>
    </source>
</evidence>
<dbReference type="InterPro" id="IPR013785">
    <property type="entry name" value="Aldolase_TIM"/>
</dbReference>
<sequence>MTRSIYLKITNSLKLICFAFCLFINSLELAAQNPPLMGWASWNQYGVAINDSIIKAQADAMVSSGLAKVGFQYINIDDGLFNGRYANGALTMRKNSLMV</sequence>
<dbReference type="PANTHER" id="PTHR11452:SF75">
    <property type="entry name" value="ALPHA-GALACTOSIDASE MEL1"/>
    <property type="match status" value="1"/>
</dbReference>
<feature type="signal peptide" evidence="4">
    <location>
        <begin position="1"/>
        <end position="30"/>
    </location>
</feature>
<evidence type="ECO:0000256" key="3">
    <source>
        <dbReference type="ARBA" id="ARBA00023295"/>
    </source>
</evidence>
<dbReference type="InterPro" id="IPR002241">
    <property type="entry name" value="Glyco_hydro_27"/>
</dbReference>
<evidence type="ECO:0000256" key="2">
    <source>
        <dbReference type="ARBA" id="ARBA00022801"/>
    </source>
</evidence>
<keyword evidence="6" id="KW-1185">Reference proteome</keyword>
<evidence type="ECO:0000313" key="5">
    <source>
        <dbReference type="EMBL" id="TDD97011.1"/>
    </source>
</evidence>
<dbReference type="RefSeq" id="WP_132005171.1">
    <property type="nucleotide sequence ID" value="NZ_SMFK01000005.1"/>
</dbReference>
<dbReference type="GO" id="GO:0005975">
    <property type="term" value="P:carbohydrate metabolic process"/>
    <property type="evidence" value="ECO:0007669"/>
    <property type="project" value="InterPro"/>
</dbReference>
<dbReference type="InterPro" id="IPR017853">
    <property type="entry name" value="GH"/>
</dbReference>
<name>A0A4R5CAP8_9FLAO</name>
<evidence type="ECO:0000313" key="6">
    <source>
        <dbReference type="Proteomes" id="UP000295479"/>
    </source>
</evidence>
<feature type="chain" id="PRO_5020182451" description="Alpha-galactosidase" evidence="4">
    <location>
        <begin position="31"/>
        <end position="99"/>
    </location>
</feature>
<proteinExistence type="inferred from homology"/>
<comment type="similarity">
    <text evidence="1">Belongs to the glycosyl hydrolase 27 family.</text>
</comment>
<evidence type="ECO:0008006" key="7">
    <source>
        <dbReference type="Google" id="ProtNLM"/>
    </source>
</evidence>
<dbReference type="Proteomes" id="UP000295479">
    <property type="component" value="Unassembled WGS sequence"/>
</dbReference>
<evidence type="ECO:0000256" key="1">
    <source>
        <dbReference type="ARBA" id="ARBA00009743"/>
    </source>
</evidence>
<accession>A0A4R5CAP8</accession>
<comment type="caution">
    <text evidence="5">The sequence shown here is derived from an EMBL/GenBank/DDBJ whole genome shotgun (WGS) entry which is preliminary data.</text>
</comment>
<protein>
    <recommendedName>
        <fullName evidence="7">Alpha-galactosidase</fullName>
    </recommendedName>
</protein>
<dbReference type="AlphaFoldDB" id="A0A4R5CAP8"/>
<keyword evidence="4" id="KW-0732">Signal</keyword>
<keyword evidence="3" id="KW-0326">Glycosidase</keyword>
<gene>
    <name evidence="5" type="ORF">E0F76_10255</name>
</gene>
<dbReference type="Gene3D" id="3.20.20.70">
    <property type="entry name" value="Aldolase class I"/>
    <property type="match status" value="1"/>
</dbReference>
<organism evidence="5 6">
    <name type="scientific">Flavobacterium cellulosilyticum</name>
    <dbReference type="NCBI Taxonomy" id="2541731"/>
    <lineage>
        <taxon>Bacteria</taxon>
        <taxon>Pseudomonadati</taxon>
        <taxon>Bacteroidota</taxon>
        <taxon>Flavobacteriia</taxon>
        <taxon>Flavobacteriales</taxon>
        <taxon>Flavobacteriaceae</taxon>
        <taxon>Flavobacterium</taxon>
    </lineage>
</organism>
<dbReference type="EMBL" id="SMFK01000005">
    <property type="protein sequence ID" value="TDD97011.1"/>
    <property type="molecule type" value="Genomic_DNA"/>
</dbReference>